<dbReference type="RefSeq" id="WP_013645982.1">
    <property type="nucleotide sequence ID" value="NC_015216.1"/>
</dbReference>
<reference evidence="2 3" key="2">
    <citation type="journal article" date="2014" name="Int. J. Syst. Evol. Microbiol.">
        <title>Methanobacterium paludis sp. nov. and a novel strain of Methanobacterium lacus isolated from northern peatlands.</title>
        <authorList>
            <person name="Cadillo-Quiroz H."/>
            <person name="Brauer S.L."/>
            <person name="Goodson N."/>
            <person name="Yavitt J.B."/>
            <person name="Zinder S.H."/>
        </authorList>
    </citation>
    <scope>NUCLEOTIDE SEQUENCE [LARGE SCALE GENOMIC DNA]</scope>
    <source>
        <strain evidence="2 3">AL-21</strain>
    </source>
</reference>
<evidence type="ECO:0000313" key="2">
    <source>
        <dbReference type="EMBL" id="ADZ10631.1"/>
    </source>
</evidence>
<dbReference type="GeneID" id="10278890"/>
<dbReference type="EMBL" id="CP002551">
    <property type="protein sequence ID" value="ADZ10631.1"/>
    <property type="molecule type" value="Genomic_DNA"/>
</dbReference>
<dbReference type="KEGG" id="mel:Metbo_2418"/>
<dbReference type="AlphaFoldDB" id="F0T6J7"/>
<feature type="region of interest" description="Disordered" evidence="1">
    <location>
        <begin position="1"/>
        <end position="23"/>
    </location>
</feature>
<accession>F0T6J7</accession>
<name>F0T6J7_METLA</name>
<organism evidence="2 3">
    <name type="scientific">Methanobacterium lacus (strain AL-21)</name>
    <dbReference type="NCBI Taxonomy" id="877455"/>
    <lineage>
        <taxon>Archaea</taxon>
        <taxon>Methanobacteriati</taxon>
        <taxon>Methanobacteriota</taxon>
        <taxon>Methanomada group</taxon>
        <taxon>Methanobacteria</taxon>
        <taxon>Methanobacteriales</taxon>
        <taxon>Methanobacteriaceae</taxon>
        <taxon>Methanobacterium</taxon>
    </lineage>
</organism>
<evidence type="ECO:0000256" key="1">
    <source>
        <dbReference type="SAM" id="MobiDB-lite"/>
    </source>
</evidence>
<evidence type="ECO:0000313" key="3">
    <source>
        <dbReference type="Proteomes" id="UP000007490"/>
    </source>
</evidence>
<feature type="compositionally biased region" description="Basic and acidic residues" evidence="1">
    <location>
        <begin position="1"/>
        <end position="17"/>
    </location>
</feature>
<gene>
    <name evidence="2" type="ordered locus">Metbo_2418</name>
</gene>
<dbReference type="Proteomes" id="UP000007490">
    <property type="component" value="Chromosome"/>
</dbReference>
<reference evidence="3" key="1">
    <citation type="submission" date="2011-02" db="EMBL/GenBank/DDBJ databases">
        <title>Complete sequence of Methanobacterium sp. AL-21.</title>
        <authorList>
            <consortium name="US DOE Joint Genome Institute"/>
            <person name="Lucas S."/>
            <person name="Copeland A."/>
            <person name="Lapidus A."/>
            <person name="Cheng J.-F."/>
            <person name="Goodwin L."/>
            <person name="Pitluck S."/>
            <person name="Chertkov O."/>
            <person name="Detter J.C."/>
            <person name="Han C."/>
            <person name="Tapia R."/>
            <person name="Land M."/>
            <person name="Hauser L."/>
            <person name="Kyrpides N."/>
            <person name="Ivanova N."/>
            <person name="Mikhailova N."/>
            <person name="Pagani I."/>
            <person name="Cadillo-Quiroz H."/>
            <person name="Imachi H."/>
            <person name="Zinder S."/>
            <person name="Liu W."/>
            <person name="Woyke T."/>
        </authorList>
    </citation>
    <scope>NUCLEOTIDE SEQUENCE [LARGE SCALE GENOMIC DNA]</scope>
    <source>
        <strain evidence="3">AL-21</strain>
    </source>
</reference>
<proteinExistence type="predicted"/>
<sequence length="84" mass="9527">MVKKIAEYGKTELERSKTKTGPTEATAHFHIKNSMVRGSMLQIKSKENLLVENLQTKIEKSNIVEKNIYKGVVEYLECINLSGD</sequence>
<dbReference type="STRING" id="877455.Metbo_2418"/>
<keyword evidence="3" id="KW-1185">Reference proteome</keyword>
<protein>
    <submittedName>
        <fullName evidence="2">Uncharacterized protein</fullName>
    </submittedName>
</protein>
<dbReference type="HOGENOM" id="CLU_2519779_0_0_2"/>